<feature type="binding site" evidence="6">
    <location>
        <position position="95"/>
    </location>
    <ligand>
        <name>substrate</name>
    </ligand>
</feature>
<evidence type="ECO:0000256" key="5">
    <source>
        <dbReference type="ARBA" id="ARBA00022975"/>
    </source>
</evidence>
<dbReference type="SUPFAM" id="SSF51556">
    <property type="entry name" value="Metallo-dependent hydrolases"/>
    <property type="match status" value="1"/>
</dbReference>
<feature type="binding site" evidence="6">
    <location>
        <position position="63"/>
    </location>
    <ligand>
        <name>Zn(2+)</name>
        <dbReference type="ChEBI" id="CHEBI:29105"/>
        <label>1</label>
    </ligand>
</feature>
<evidence type="ECO:0000256" key="2">
    <source>
        <dbReference type="ARBA" id="ARBA00010286"/>
    </source>
</evidence>
<name>A0A809S3E6_9BACT</name>
<dbReference type="PANTHER" id="PTHR43668">
    <property type="entry name" value="ALLANTOINASE"/>
    <property type="match status" value="1"/>
</dbReference>
<dbReference type="UniPathway" id="UPA00070">
    <property type="reaction ID" value="UER00117"/>
</dbReference>
<comment type="cofactor">
    <cofactor evidence="6">
        <name>Zn(2+)</name>
        <dbReference type="ChEBI" id="CHEBI:29105"/>
    </cofactor>
    <text evidence="6">Binds 2 Zn(2+) ions per subunit.</text>
</comment>
<dbReference type="EC" id="3.5.2.3" evidence="6"/>
<gene>
    <name evidence="6" type="primary">pyrC</name>
    <name evidence="8" type="ORF">NPRO_07020</name>
</gene>
<protein>
    <recommendedName>
        <fullName evidence="6">Dihydroorotase</fullName>
        <shortName evidence="6">DHOase</shortName>
        <ecNumber evidence="6">3.5.2.3</ecNumber>
    </recommendedName>
</protein>
<sequence>MKLLLKNGRILDPSQDLDTVGSVLIEDAQIAEIGPDIRINDVDEVYDCSGLWICPGLVDLHVHLREPGGEHKETILTGTQAAAAGGYTNICCMPNTEPPLDSPTLIDFILDRAASPEAGGVFVAPVGALTKGLEGKHLSDLAALKRAGIVAASDEGYPTQDALVMKQAMEFCVQLDLPIIAHCEDASLLKGGAMNEGDMSAMLGLHGIPRSAEEVAIARNCILAMHAGCQLHIMRVSTWGTIELIRQAKHLGAPVTCEVAPPHFVFTENAVGDFDTRYKMQPPLRTEVDVDIILQALQDGTIDCISSDHSPHAAHEVHAPFEEAPFGVVGIESVVGVTLTYLTHRGVLSPLETIRKLSTTPAQILRLDAGTLKPGAAPVAQVTVIDPNVEWVFDVNRTFSKSKNSPFHGSELRGKPVLTFCGVEVYRDVMFDSKRYATVM</sequence>
<organism evidence="8 9">
    <name type="scientific">Candidatus Nitrosymbiomonas proteolyticus</name>
    <dbReference type="NCBI Taxonomy" id="2608984"/>
    <lineage>
        <taxon>Bacteria</taxon>
        <taxon>Bacillati</taxon>
        <taxon>Armatimonadota</taxon>
        <taxon>Armatimonadota incertae sedis</taxon>
        <taxon>Candidatus Nitrosymbiomonas</taxon>
    </lineage>
</organism>
<comment type="caution">
    <text evidence="6">Lacks conserved residue(s) required for the propagation of feature annotation.</text>
</comment>
<evidence type="ECO:0000313" key="9">
    <source>
        <dbReference type="Proteomes" id="UP000662873"/>
    </source>
</evidence>
<feature type="binding site" evidence="6">
    <location>
        <begin position="326"/>
        <end position="327"/>
    </location>
    <ligand>
        <name>substrate</name>
    </ligand>
</feature>
<keyword evidence="3 6" id="KW-0479">Metal-binding</keyword>
<evidence type="ECO:0000259" key="7">
    <source>
        <dbReference type="Pfam" id="PF12890"/>
    </source>
</evidence>
<dbReference type="PROSITE" id="PS00482">
    <property type="entry name" value="DIHYDROOROTASE_1"/>
    <property type="match status" value="1"/>
</dbReference>
<dbReference type="PANTHER" id="PTHR43668:SF2">
    <property type="entry name" value="ALLANTOINASE"/>
    <property type="match status" value="1"/>
</dbReference>
<accession>A0A809S3E6</accession>
<evidence type="ECO:0000256" key="6">
    <source>
        <dbReference type="HAMAP-Rule" id="MF_00220"/>
    </source>
</evidence>
<dbReference type="EMBL" id="AP021858">
    <property type="protein sequence ID" value="BBO23107.1"/>
    <property type="molecule type" value="Genomic_DNA"/>
</dbReference>
<dbReference type="HAMAP" id="MF_00220_B">
    <property type="entry name" value="PyrC_classI_B"/>
    <property type="match status" value="1"/>
</dbReference>
<dbReference type="GO" id="GO:0044205">
    <property type="term" value="P:'de novo' UMP biosynthetic process"/>
    <property type="evidence" value="ECO:0007669"/>
    <property type="project" value="UniProtKB-UniRule"/>
</dbReference>
<evidence type="ECO:0000256" key="3">
    <source>
        <dbReference type="ARBA" id="ARBA00022723"/>
    </source>
</evidence>
<keyword evidence="6" id="KW-0862">Zinc</keyword>
<dbReference type="Gene3D" id="3.20.20.140">
    <property type="entry name" value="Metal-dependent hydrolases"/>
    <property type="match status" value="1"/>
</dbReference>
<dbReference type="GO" id="GO:0005737">
    <property type="term" value="C:cytoplasm"/>
    <property type="evidence" value="ECO:0007669"/>
    <property type="project" value="TreeGrafter"/>
</dbReference>
<dbReference type="KEGG" id="npy:NPRO_07020"/>
<comment type="catalytic activity">
    <reaction evidence="6">
        <text>(S)-dihydroorotate + H2O = N-carbamoyl-L-aspartate + H(+)</text>
        <dbReference type="Rhea" id="RHEA:24296"/>
        <dbReference type="ChEBI" id="CHEBI:15377"/>
        <dbReference type="ChEBI" id="CHEBI:15378"/>
        <dbReference type="ChEBI" id="CHEBI:30864"/>
        <dbReference type="ChEBI" id="CHEBI:32814"/>
        <dbReference type="EC" id="3.5.2.3"/>
    </reaction>
</comment>
<dbReference type="GO" id="GO:0004151">
    <property type="term" value="F:dihydroorotase activity"/>
    <property type="evidence" value="ECO:0007669"/>
    <property type="project" value="UniProtKB-UniRule"/>
</dbReference>
<dbReference type="InterPro" id="IPR002195">
    <property type="entry name" value="Dihydroorotase_CS"/>
</dbReference>
<dbReference type="NCBIfam" id="TIGR00857">
    <property type="entry name" value="pyrC_multi"/>
    <property type="match status" value="1"/>
</dbReference>
<comment type="function">
    <text evidence="1 6">Catalyzes the reversible cyclization of carbamoyl aspartate to dihydroorotate.</text>
</comment>
<evidence type="ECO:0000313" key="8">
    <source>
        <dbReference type="EMBL" id="BBO23107.1"/>
    </source>
</evidence>
<dbReference type="Proteomes" id="UP000662873">
    <property type="component" value="Chromosome"/>
</dbReference>
<feature type="binding site" evidence="6">
    <location>
        <position position="312"/>
    </location>
    <ligand>
        <name>substrate</name>
    </ligand>
</feature>
<evidence type="ECO:0000256" key="4">
    <source>
        <dbReference type="ARBA" id="ARBA00022801"/>
    </source>
</evidence>
<dbReference type="GO" id="GO:0006145">
    <property type="term" value="P:purine nucleobase catabolic process"/>
    <property type="evidence" value="ECO:0007669"/>
    <property type="project" value="TreeGrafter"/>
</dbReference>
<dbReference type="CDD" id="cd01317">
    <property type="entry name" value="DHOase_IIa"/>
    <property type="match status" value="1"/>
</dbReference>
<dbReference type="GO" id="GO:0004038">
    <property type="term" value="F:allantoinase activity"/>
    <property type="evidence" value="ECO:0007669"/>
    <property type="project" value="TreeGrafter"/>
</dbReference>
<proteinExistence type="inferred from homology"/>
<feature type="binding site" evidence="6">
    <location>
        <position position="182"/>
    </location>
    <ligand>
        <name>Zn(2+)</name>
        <dbReference type="ChEBI" id="CHEBI:29105"/>
        <label>2</label>
    </ligand>
</feature>
<keyword evidence="5 6" id="KW-0665">Pyrimidine biosynthesis</keyword>
<dbReference type="SUPFAM" id="SSF51338">
    <property type="entry name" value="Composite domain of metallo-dependent hydrolases"/>
    <property type="match status" value="1"/>
</dbReference>
<dbReference type="AlphaFoldDB" id="A0A809S3E6"/>
<comment type="similarity">
    <text evidence="2 6">Belongs to the metallo-dependent hydrolases superfamily. DHOase family. Class I DHOase subfamily.</text>
</comment>
<dbReference type="Pfam" id="PF12890">
    <property type="entry name" value="DHOase"/>
    <property type="match status" value="1"/>
</dbReference>
<keyword evidence="4 6" id="KW-0378">Hydrolase</keyword>
<feature type="domain" description="Dihydroorotase catalytic" evidence="7">
    <location>
        <begin position="53"/>
        <end position="238"/>
    </location>
</feature>
<dbReference type="InterPro" id="IPR050138">
    <property type="entry name" value="DHOase/Allantoinase_Hydrolase"/>
</dbReference>
<comment type="pathway">
    <text evidence="6">Pyrimidine metabolism; UMP biosynthesis via de novo pathway; (S)-dihydroorotate from bicarbonate: step 3/3.</text>
</comment>
<dbReference type="Gene3D" id="2.30.40.10">
    <property type="entry name" value="Urease, subunit C, domain 1"/>
    <property type="match status" value="1"/>
</dbReference>
<feature type="binding site" evidence="6">
    <location>
        <begin position="63"/>
        <end position="65"/>
    </location>
    <ligand>
        <name>substrate</name>
    </ligand>
</feature>
<dbReference type="InterPro" id="IPR032466">
    <property type="entry name" value="Metal_Hydrolase"/>
</dbReference>
<reference evidence="8" key="1">
    <citation type="journal article" name="DNA Res.">
        <title>The physiological potential of anammox bacteria as revealed by their core genome structure.</title>
        <authorList>
            <person name="Okubo T."/>
            <person name="Toyoda A."/>
            <person name="Fukuhara K."/>
            <person name="Uchiyama I."/>
            <person name="Harigaya Y."/>
            <person name="Kuroiwa M."/>
            <person name="Suzuki T."/>
            <person name="Murakami Y."/>
            <person name="Suwa Y."/>
            <person name="Takami H."/>
        </authorList>
    </citation>
    <scope>NUCLEOTIDE SEQUENCE</scope>
    <source>
        <strain evidence="8">317325-2</strain>
    </source>
</reference>
<dbReference type="InterPro" id="IPR011059">
    <property type="entry name" value="Metal-dep_hydrolase_composite"/>
</dbReference>
<dbReference type="GO" id="GO:0008270">
    <property type="term" value="F:zinc ion binding"/>
    <property type="evidence" value="ECO:0007669"/>
    <property type="project" value="UniProtKB-UniRule"/>
</dbReference>
<dbReference type="InterPro" id="IPR024403">
    <property type="entry name" value="DHOase_cat"/>
</dbReference>
<feature type="active site" evidence="6">
    <location>
        <position position="308"/>
    </location>
</feature>
<feature type="binding site" evidence="6">
    <location>
        <position position="308"/>
    </location>
    <ligand>
        <name>Zn(2+)</name>
        <dbReference type="ChEBI" id="CHEBI:29105"/>
        <label>1</label>
    </ligand>
</feature>
<feature type="binding site" evidence="6">
    <location>
        <position position="61"/>
    </location>
    <ligand>
        <name>Zn(2+)</name>
        <dbReference type="ChEBI" id="CHEBI:29105"/>
        <label>1</label>
    </ligand>
</feature>
<evidence type="ECO:0000256" key="1">
    <source>
        <dbReference type="ARBA" id="ARBA00002368"/>
    </source>
</evidence>
<dbReference type="InterPro" id="IPR004722">
    <property type="entry name" value="DHOase"/>
</dbReference>